<keyword evidence="10" id="KW-0238">DNA-binding</keyword>
<dbReference type="Gene3D" id="3.40.1310.20">
    <property type="match status" value="1"/>
</dbReference>
<keyword evidence="2" id="KW-0548">Nucleotidyltransferase</keyword>
<feature type="compositionally biased region" description="Polar residues" evidence="11">
    <location>
        <begin position="1"/>
        <end position="27"/>
    </location>
</feature>
<dbReference type="PROSITE" id="PS52020">
    <property type="entry name" value="CRESS_DNA_REP"/>
    <property type="match status" value="1"/>
</dbReference>
<keyword evidence="8" id="KW-0378">Hydrolase</keyword>
<comment type="caution">
    <text evidence="13">The sequence shown here is derived from an EMBL/GenBank/DDBJ whole genome shotgun (WGS) entry which is preliminary data.</text>
</comment>
<gene>
    <name evidence="13" type="ORF">AYI70_g3320</name>
</gene>
<evidence type="ECO:0000256" key="3">
    <source>
        <dbReference type="ARBA" id="ARBA00022705"/>
    </source>
</evidence>
<name>A0A1R1Y4L0_9FUNG</name>
<dbReference type="GO" id="GO:0046872">
    <property type="term" value="F:metal ion binding"/>
    <property type="evidence" value="ECO:0007669"/>
    <property type="project" value="UniProtKB-KW"/>
</dbReference>
<dbReference type="SUPFAM" id="SSF55464">
    <property type="entry name" value="Origin of replication-binding domain, RBD-like"/>
    <property type="match status" value="1"/>
</dbReference>
<dbReference type="Pfam" id="PF00799">
    <property type="entry name" value="Gemini_AL1"/>
    <property type="match status" value="1"/>
</dbReference>
<evidence type="ECO:0000256" key="8">
    <source>
        <dbReference type="ARBA" id="ARBA00022801"/>
    </source>
</evidence>
<keyword evidence="7" id="KW-0255">Endonuclease</keyword>
<evidence type="ECO:0000256" key="10">
    <source>
        <dbReference type="ARBA" id="ARBA00023125"/>
    </source>
</evidence>
<evidence type="ECO:0000256" key="1">
    <source>
        <dbReference type="ARBA" id="ARBA00022679"/>
    </source>
</evidence>
<feature type="domain" description="CRESS-DNA virus Rep endonuclease" evidence="12">
    <location>
        <begin position="144"/>
        <end position="246"/>
    </location>
</feature>
<proteinExistence type="predicted"/>
<dbReference type="InterPro" id="IPR049912">
    <property type="entry name" value="CRESS_DNA_REP"/>
</dbReference>
<evidence type="ECO:0000256" key="9">
    <source>
        <dbReference type="ARBA" id="ARBA00023124"/>
    </source>
</evidence>
<keyword evidence="9" id="KW-0190">Covalent protein-DNA linkage</keyword>
<evidence type="ECO:0000313" key="13">
    <source>
        <dbReference type="EMBL" id="OMJ21686.1"/>
    </source>
</evidence>
<dbReference type="GO" id="GO:0006260">
    <property type="term" value="P:DNA replication"/>
    <property type="evidence" value="ECO:0007669"/>
    <property type="project" value="UniProtKB-KW"/>
</dbReference>
<keyword evidence="6" id="KW-0547">Nucleotide-binding</keyword>
<evidence type="ECO:0000256" key="4">
    <source>
        <dbReference type="ARBA" id="ARBA00022722"/>
    </source>
</evidence>
<reference evidence="13 14" key="1">
    <citation type="submission" date="2017-01" db="EMBL/GenBank/DDBJ databases">
        <authorList>
            <person name="Mah S.A."/>
            <person name="Swanson W.J."/>
            <person name="Moy G.W."/>
            <person name="Vacquier V.D."/>
        </authorList>
    </citation>
    <scope>NUCLEOTIDE SEQUENCE [LARGE SCALE GENOMIC DNA]</scope>
    <source>
        <strain evidence="13 14">GSMNP</strain>
    </source>
</reference>
<protein>
    <submittedName>
        <fullName evidence="13">Replication-associated protein A</fullName>
    </submittedName>
</protein>
<dbReference type="GO" id="GO:0004519">
    <property type="term" value="F:endonuclease activity"/>
    <property type="evidence" value="ECO:0007669"/>
    <property type="project" value="UniProtKB-KW"/>
</dbReference>
<feature type="region of interest" description="Disordered" evidence="11">
    <location>
        <begin position="1"/>
        <end position="33"/>
    </location>
</feature>
<evidence type="ECO:0000259" key="12">
    <source>
        <dbReference type="PROSITE" id="PS52020"/>
    </source>
</evidence>
<dbReference type="OrthoDB" id="2396991at2759"/>
<dbReference type="Proteomes" id="UP000187283">
    <property type="component" value="Unassembled WGS sequence"/>
</dbReference>
<keyword evidence="5" id="KW-0479">Metal-binding</keyword>
<dbReference type="GO" id="GO:0016779">
    <property type="term" value="F:nucleotidyltransferase activity"/>
    <property type="evidence" value="ECO:0007669"/>
    <property type="project" value="UniProtKB-KW"/>
</dbReference>
<dbReference type="GO" id="GO:0016787">
    <property type="term" value="F:hydrolase activity"/>
    <property type="evidence" value="ECO:0007669"/>
    <property type="project" value="UniProtKB-KW"/>
</dbReference>
<dbReference type="GO" id="GO:0003677">
    <property type="term" value="F:DNA binding"/>
    <property type="evidence" value="ECO:0007669"/>
    <property type="project" value="UniProtKB-KW"/>
</dbReference>
<accession>A0A1R1Y4L0</accession>
<evidence type="ECO:0000256" key="5">
    <source>
        <dbReference type="ARBA" id="ARBA00022723"/>
    </source>
</evidence>
<evidence type="ECO:0000256" key="2">
    <source>
        <dbReference type="ARBA" id="ARBA00022695"/>
    </source>
</evidence>
<sequence>MPASNNNSQTPRRVSSTTPYSAESSQRAIAPRPHLSQNISWMNTRSQPGFGFEPLANRFPPSAPACYPAYNFQSPELNSAVNSQASVRSVHIQPNQAYGFMLPNVLPLPASTAIISPTAIAAPTTQPVQSTASESSSNSSRGYRIGGKSFFLTYPHCNLDLNVVLTAFQEKLTFDRYVIAREKHSSGDPHIHVYLSRNAVRETRNPRFFDIMGFHGNYQVCRSSKSVQVYVVKDNDYIANIPDSEFPHKKTTSVHKYFAAAATYEDALEVARNSNDLGRDYIRNSILFEKSTRDLKDRSVKENLVPFKDPSFRFIHPRGIKNWDRTMQALMLIGKSKTGKSSYALTLFNNPLMSSIDQYEFQGYFQEYFLLM</sequence>
<keyword evidence="1" id="KW-0808">Transferase</keyword>
<dbReference type="GO" id="GO:0000166">
    <property type="term" value="F:nucleotide binding"/>
    <property type="evidence" value="ECO:0007669"/>
    <property type="project" value="UniProtKB-KW"/>
</dbReference>
<dbReference type="EMBL" id="LSSN01000940">
    <property type="protein sequence ID" value="OMJ21686.1"/>
    <property type="molecule type" value="Genomic_DNA"/>
</dbReference>
<keyword evidence="14" id="KW-1185">Reference proteome</keyword>
<keyword evidence="4" id="KW-0540">Nuclease</keyword>
<keyword evidence="3" id="KW-0235">DNA replication</keyword>
<evidence type="ECO:0000256" key="11">
    <source>
        <dbReference type="SAM" id="MobiDB-lite"/>
    </source>
</evidence>
<evidence type="ECO:0000256" key="6">
    <source>
        <dbReference type="ARBA" id="ARBA00022741"/>
    </source>
</evidence>
<evidence type="ECO:0000313" key="14">
    <source>
        <dbReference type="Proteomes" id="UP000187283"/>
    </source>
</evidence>
<dbReference type="AlphaFoldDB" id="A0A1R1Y4L0"/>
<evidence type="ECO:0000256" key="7">
    <source>
        <dbReference type="ARBA" id="ARBA00022759"/>
    </source>
</evidence>
<organism evidence="13 14">
    <name type="scientific">Smittium culicis</name>
    <dbReference type="NCBI Taxonomy" id="133412"/>
    <lineage>
        <taxon>Eukaryota</taxon>
        <taxon>Fungi</taxon>
        <taxon>Fungi incertae sedis</taxon>
        <taxon>Zoopagomycota</taxon>
        <taxon>Kickxellomycotina</taxon>
        <taxon>Harpellomycetes</taxon>
        <taxon>Harpellales</taxon>
        <taxon>Legeriomycetaceae</taxon>
        <taxon>Smittium</taxon>
    </lineage>
</organism>
<dbReference type="STRING" id="133412.A0A1R1Y4L0"/>